<dbReference type="SMART" id="SM00267">
    <property type="entry name" value="GGDEF"/>
    <property type="match status" value="1"/>
</dbReference>
<sequence length="645" mass="72579">MKHARLIALPPLLAASPAALAAGADFAAGTGLVGAVGVLFGVATGLWLGRRRRNGDKDARWQMARASALLGWFEYDPKSSQVMSEAELLSLLGLDKSWRTTSLERWLARVHPDDLPALTALTEAGAEHRLEFRIRHADDHWEWLSVHASLVGGAPDDDRLFGVCQVITQKKLAEAELVRREQHFRALVDNAADIVSRFDLDLNCRFVNRAVNRYTPLPREEMIGHRVGENGWPADAATQFETECRHLIDTWEGRRFEVEFESAQRRHVFEVRLLPEFDAEQRLVSILSLQREITETRQTQRLLEEENIVLEMIANNRPLPEVLTQLCRMIESQLNAGRCAVMLREKGREVLTLAAAPSLPSGFAHALREVPVGPDEPNCGGAAYWQRTTIVADVGAGTLPTRYRELAQQFAIRACWSVPVMTNEQHLIGTIAAYYAEPRSPSPDEMRFVYRASRIAAIALERDRHEKRLYHEATRDVLTNAYNRRHFLELAVREHKRSRRYDSPLSLLLVDMDHFKAINDAFGHPAGDEVLRAFTRLARQALRGSDVLGRLGGEEFAVLLPNTPLDEAHQVAERLRDAAEADAVDWQGAPIRYTLSVGVSTLFGADSIDDMLARADRWLYTVKRDGRNRCDGERAGLRDPVDAVR</sequence>
<reference evidence="8 9" key="1">
    <citation type="submission" date="2018-07" db="EMBL/GenBank/DDBJ databases">
        <title>Crenobacter cavernae sp. nov., isolated from a karst cave.</title>
        <authorList>
            <person name="Zhu H."/>
        </authorList>
    </citation>
    <scope>NUCLEOTIDE SEQUENCE [LARGE SCALE GENOMIC DNA]</scope>
    <source>
        <strain evidence="8 9">K1W11S-77</strain>
    </source>
</reference>
<dbReference type="InterPro" id="IPR000014">
    <property type="entry name" value="PAS"/>
</dbReference>
<dbReference type="GO" id="GO:0043709">
    <property type="term" value="P:cell adhesion involved in single-species biofilm formation"/>
    <property type="evidence" value="ECO:0007669"/>
    <property type="project" value="TreeGrafter"/>
</dbReference>
<dbReference type="PROSITE" id="PS50112">
    <property type="entry name" value="PAS"/>
    <property type="match status" value="1"/>
</dbReference>
<dbReference type="CDD" id="cd00130">
    <property type="entry name" value="PAS"/>
    <property type="match status" value="1"/>
</dbReference>
<dbReference type="SUPFAM" id="SSF55785">
    <property type="entry name" value="PYP-like sensor domain (PAS domain)"/>
    <property type="match status" value="2"/>
</dbReference>
<dbReference type="InterPro" id="IPR000160">
    <property type="entry name" value="GGDEF_dom"/>
</dbReference>
<dbReference type="InterPro" id="IPR013656">
    <property type="entry name" value="PAS_4"/>
</dbReference>
<dbReference type="GO" id="GO:0052621">
    <property type="term" value="F:diguanylate cyclase activity"/>
    <property type="evidence" value="ECO:0007669"/>
    <property type="project" value="UniProtKB-EC"/>
</dbReference>
<accession>A0A345Y5R6</accession>
<dbReference type="PROSITE" id="PS50113">
    <property type="entry name" value="PAC"/>
    <property type="match status" value="1"/>
</dbReference>
<evidence type="ECO:0000256" key="3">
    <source>
        <dbReference type="SAM" id="Phobius"/>
    </source>
</evidence>
<evidence type="ECO:0000256" key="1">
    <source>
        <dbReference type="ARBA" id="ARBA00012528"/>
    </source>
</evidence>
<dbReference type="Gene3D" id="3.30.70.270">
    <property type="match status" value="1"/>
</dbReference>
<dbReference type="Pfam" id="PF08448">
    <property type="entry name" value="PAS_4"/>
    <property type="match status" value="1"/>
</dbReference>
<dbReference type="AlphaFoldDB" id="A0A345Y5R6"/>
<dbReference type="InterPro" id="IPR029016">
    <property type="entry name" value="GAF-like_dom_sf"/>
</dbReference>
<proteinExistence type="predicted"/>
<name>A0A345Y5R6_9NEIS</name>
<feature type="transmembrane region" description="Helical" evidence="3">
    <location>
        <begin position="31"/>
        <end position="49"/>
    </location>
</feature>
<dbReference type="PROSITE" id="PS50887">
    <property type="entry name" value="GGDEF"/>
    <property type="match status" value="1"/>
</dbReference>
<evidence type="ECO:0000259" key="6">
    <source>
        <dbReference type="PROSITE" id="PS50113"/>
    </source>
</evidence>
<dbReference type="EMBL" id="CP031337">
    <property type="protein sequence ID" value="AXK39268.1"/>
    <property type="molecule type" value="Genomic_DNA"/>
</dbReference>
<evidence type="ECO:0000256" key="2">
    <source>
        <dbReference type="ARBA" id="ARBA00034247"/>
    </source>
</evidence>
<dbReference type="InterPro" id="IPR050469">
    <property type="entry name" value="Diguanylate_Cyclase"/>
</dbReference>
<keyword evidence="3" id="KW-1133">Transmembrane helix</keyword>
<dbReference type="KEGG" id="ccah:DWG20_07400"/>
<dbReference type="PANTHER" id="PTHR45138:SF9">
    <property type="entry name" value="DIGUANYLATE CYCLASE DGCM-RELATED"/>
    <property type="match status" value="1"/>
</dbReference>
<dbReference type="InterPro" id="IPR000700">
    <property type="entry name" value="PAS-assoc_C"/>
</dbReference>
<comment type="catalytic activity">
    <reaction evidence="2">
        <text>2 GTP = 3',3'-c-di-GMP + 2 diphosphate</text>
        <dbReference type="Rhea" id="RHEA:24898"/>
        <dbReference type="ChEBI" id="CHEBI:33019"/>
        <dbReference type="ChEBI" id="CHEBI:37565"/>
        <dbReference type="ChEBI" id="CHEBI:58805"/>
        <dbReference type="EC" id="2.7.7.65"/>
    </reaction>
</comment>
<feature type="domain" description="GGDEF" evidence="7">
    <location>
        <begin position="503"/>
        <end position="635"/>
    </location>
</feature>
<dbReference type="Proteomes" id="UP000254537">
    <property type="component" value="Chromosome"/>
</dbReference>
<dbReference type="NCBIfam" id="TIGR00229">
    <property type="entry name" value="sensory_box"/>
    <property type="match status" value="1"/>
</dbReference>
<dbReference type="GO" id="GO:1902201">
    <property type="term" value="P:negative regulation of bacterial-type flagellum-dependent cell motility"/>
    <property type="evidence" value="ECO:0007669"/>
    <property type="project" value="TreeGrafter"/>
</dbReference>
<dbReference type="OrthoDB" id="8522032at2"/>
<dbReference type="InterPro" id="IPR029787">
    <property type="entry name" value="Nucleotide_cyclase"/>
</dbReference>
<dbReference type="NCBIfam" id="TIGR00254">
    <property type="entry name" value="GGDEF"/>
    <property type="match status" value="1"/>
</dbReference>
<organism evidence="8 9">
    <name type="scientific">Crenobacter cavernae</name>
    <dbReference type="NCBI Taxonomy" id="2290923"/>
    <lineage>
        <taxon>Bacteria</taxon>
        <taxon>Pseudomonadati</taxon>
        <taxon>Pseudomonadota</taxon>
        <taxon>Betaproteobacteria</taxon>
        <taxon>Neisseriales</taxon>
        <taxon>Neisseriaceae</taxon>
        <taxon>Crenobacter</taxon>
    </lineage>
</organism>
<feature type="chain" id="PRO_5016839224" description="diguanylate cyclase" evidence="4">
    <location>
        <begin position="22"/>
        <end position="645"/>
    </location>
</feature>
<dbReference type="Pfam" id="PF00990">
    <property type="entry name" value="GGDEF"/>
    <property type="match status" value="1"/>
</dbReference>
<dbReference type="InterPro" id="IPR003018">
    <property type="entry name" value="GAF"/>
</dbReference>
<evidence type="ECO:0000313" key="8">
    <source>
        <dbReference type="EMBL" id="AXK39268.1"/>
    </source>
</evidence>
<dbReference type="InterPro" id="IPR013655">
    <property type="entry name" value="PAS_fold_3"/>
</dbReference>
<dbReference type="Pfam" id="PF01590">
    <property type="entry name" value="GAF"/>
    <property type="match status" value="1"/>
</dbReference>
<evidence type="ECO:0000256" key="4">
    <source>
        <dbReference type="SAM" id="SignalP"/>
    </source>
</evidence>
<evidence type="ECO:0000313" key="9">
    <source>
        <dbReference type="Proteomes" id="UP000254537"/>
    </source>
</evidence>
<dbReference type="EC" id="2.7.7.65" evidence="1"/>
<evidence type="ECO:0000259" key="7">
    <source>
        <dbReference type="PROSITE" id="PS50887"/>
    </source>
</evidence>
<dbReference type="InterPro" id="IPR043128">
    <property type="entry name" value="Rev_trsase/Diguanyl_cyclase"/>
</dbReference>
<feature type="domain" description="PAC" evidence="6">
    <location>
        <begin position="254"/>
        <end position="305"/>
    </location>
</feature>
<dbReference type="RefSeq" id="WP_115433203.1">
    <property type="nucleotide sequence ID" value="NZ_CP031337.1"/>
</dbReference>
<keyword evidence="4" id="KW-0732">Signal</keyword>
<dbReference type="Gene3D" id="3.30.450.20">
    <property type="entry name" value="PAS domain"/>
    <property type="match status" value="2"/>
</dbReference>
<protein>
    <recommendedName>
        <fullName evidence="1">diguanylate cyclase</fullName>
        <ecNumber evidence="1">2.7.7.65</ecNumber>
    </recommendedName>
</protein>
<dbReference type="SMART" id="SM00065">
    <property type="entry name" value="GAF"/>
    <property type="match status" value="1"/>
</dbReference>
<dbReference type="Pfam" id="PF08447">
    <property type="entry name" value="PAS_3"/>
    <property type="match status" value="1"/>
</dbReference>
<dbReference type="Gene3D" id="3.30.450.40">
    <property type="match status" value="1"/>
</dbReference>
<dbReference type="FunFam" id="3.30.70.270:FF:000001">
    <property type="entry name" value="Diguanylate cyclase domain protein"/>
    <property type="match status" value="1"/>
</dbReference>
<dbReference type="SUPFAM" id="SSF55073">
    <property type="entry name" value="Nucleotide cyclase"/>
    <property type="match status" value="1"/>
</dbReference>
<dbReference type="SMART" id="SM00091">
    <property type="entry name" value="PAS"/>
    <property type="match status" value="1"/>
</dbReference>
<dbReference type="PANTHER" id="PTHR45138">
    <property type="entry name" value="REGULATORY COMPONENTS OF SENSORY TRANSDUCTION SYSTEM"/>
    <property type="match status" value="1"/>
</dbReference>
<gene>
    <name evidence="8" type="ORF">DWG20_07400</name>
</gene>
<feature type="signal peptide" evidence="4">
    <location>
        <begin position="1"/>
        <end position="21"/>
    </location>
</feature>
<dbReference type="CDD" id="cd01949">
    <property type="entry name" value="GGDEF"/>
    <property type="match status" value="1"/>
</dbReference>
<dbReference type="SUPFAM" id="SSF55781">
    <property type="entry name" value="GAF domain-like"/>
    <property type="match status" value="1"/>
</dbReference>
<feature type="domain" description="PAS" evidence="5">
    <location>
        <begin position="180"/>
        <end position="224"/>
    </location>
</feature>
<keyword evidence="3" id="KW-0812">Transmembrane</keyword>
<keyword evidence="3" id="KW-0472">Membrane</keyword>
<evidence type="ECO:0000259" key="5">
    <source>
        <dbReference type="PROSITE" id="PS50112"/>
    </source>
</evidence>
<dbReference type="GO" id="GO:0005886">
    <property type="term" value="C:plasma membrane"/>
    <property type="evidence" value="ECO:0007669"/>
    <property type="project" value="TreeGrafter"/>
</dbReference>
<dbReference type="InterPro" id="IPR035965">
    <property type="entry name" value="PAS-like_dom_sf"/>
</dbReference>